<accession>A0A1M7MM31</accession>
<reference evidence="2 3" key="1">
    <citation type="submission" date="2016-11" db="EMBL/GenBank/DDBJ databases">
        <authorList>
            <person name="Jaros S."/>
            <person name="Januszkiewicz K."/>
            <person name="Wedrychowicz H."/>
        </authorList>
    </citation>
    <scope>NUCLEOTIDE SEQUENCE [LARGE SCALE GENOMIC DNA]</scope>
    <source>
        <strain evidence="2 3">CGMCC 4.2025</strain>
    </source>
</reference>
<organism evidence="2 3">
    <name type="scientific">Actinacidiphila paucisporea</name>
    <dbReference type="NCBI Taxonomy" id="310782"/>
    <lineage>
        <taxon>Bacteria</taxon>
        <taxon>Bacillati</taxon>
        <taxon>Actinomycetota</taxon>
        <taxon>Actinomycetes</taxon>
        <taxon>Kitasatosporales</taxon>
        <taxon>Streptomycetaceae</taxon>
        <taxon>Actinacidiphila</taxon>
    </lineage>
</organism>
<dbReference type="EMBL" id="FRBI01000016">
    <property type="protein sequence ID" value="SHM91918.1"/>
    <property type="molecule type" value="Genomic_DNA"/>
</dbReference>
<name>A0A1M7MM31_9ACTN</name>
<dbReference type="Proteomes" id="UP000184111">
    <property type="component" value="Unassembled WGS sequence"/>
</dbReference>
<keyword evidence="3" id="KW-1185">Reference proteome</keyword>
<evidence type="ECO:0000313" key="3">
    <source>
        <dbReference type="Proteomes" id="UP000184111"/>
    </source>
</evidence>
<proteinExistence type="predicted"/>
<protein>
    <submittedName>
        <fullName evidence="2">Uncharacterized protein</fullName>
    </submittedName>
</protein>
<gene>
    <name evidence="2" type="ORF">SAMN05216499_11697</name>
</gene>
<dbReference type="STRING" id="310782.SAMN05216499_11697"/>
<feature type="region of interest" description="Disordered" evidence="1">
    <location>
        <begin position="1"/>
        <end position="25"/>
    </location>
</feature>
<evidence type="ECO:0000313" key="2">
    <source>
        <dbReference type="EMBL" id="SHM91918.1"/>
    </source>
</evidence>
<sequence>MAKRYGSPPDPGARTPRRVRLPGFTGEDDIGLGDAIGRATHAVGITPCGGCRKRARALNRRVVVSGRRRHGR</sequence>
<dbReference type="AlphaFoldDB" id="A0A1M7MM31"/>
<evidence type="ECO:0000256" key="1">
    <source>
        <dbReference type="SAM" id="MobiDB-lite"/>
    </source>
</evidence>